<protein>
    <submittedName>
        <fullName evidence="1">4980_t:CDS:1</fullName>
    </submittedName>
</protein>
<dbReference type="SUPFAM" id="SSF47095">
    <property type="entry name" value="HMG-box"/>
    <property type="match status" value="1"/>
</dbReference>
<dbReference type="EMBL" id="CAMKVN010000768">
    <property type="protein sequence ID" value="CAI2171006.1"/>
    <property type="molecule type" value="Genomic_DNA"/>
</dbReference>
<dbReference type="Proteomes" id="UP001153678">
    <property type="component" value="Unassembled WGS sequence"/>
</dbReference>
<dbReference type="OrthoDB" id="2303302at2759"/>
<name>A0A9W4WXJ6_9GLOM</name>
<evidence type="ECO:0000313" key="1">
    <source>
        <dbReference type="EMBL" id="CAI2171006.1"/>
    </source>
</evidence>
<sequence>MKLHFFEPETSIKIEQRSKVQRKRKPNIFIEYRKLMKRYKPHKMPMTTYSKYIAKEWYNLSEDEKQKLRRNYHITRDTDEAQISESANLNPLTESDFVINEVSNLWERQHQFLYDQNFFDIADAYDPTAIDPKANIYLGYYNL</sequence>
<accession>A0A9W4WXJ6</accession>
<evidence type="ECO:0000313" key="2">
    <source>
        <dbReference type="Proteomes" id="UP001153678"/>
    </source>
</evidence>
<proteinExistence type="predicted"/>
<organism evidence="1 2">
    <name type="scientific">Funneliformis geosporum</name>
    <dbReference type="NCBI Taxonomy" id="1117311"/>
    <lineage>
        <taxon>Eukaryota</taxon>
        <taxon>Fungi</taxon>
        <taxon>Fungi incertae sedis</taxon>
        <taxon>Mucoromycota</taxon>
        <taxon>Glomeromycotina</taxon>
        <taxon>Glomeromycetes</taxon>
        <taxon>Glomerales</taxon>
        <taxon>Glomeraceae</taxon>
        <taxon>Funneliformis</taxon>
    </lineage>
</organism>
<gene>
    <name evidence="1" type="ORF">FWILDA_LOCUS4867</name>
</gene>
<keyword evidence="2" id="KW-1185">Reference proteome</keyword>
<comment type="caution">
    <text evidence="1">The sequence shown here is derived from an EMBL/GenBank/DDBJ whole genome shotgun (WGS) entry which is preliminary data.</text>
</comment>
<dbReference type="InterPro" id="IPR036910">
    <property type="entry name" value="HMG_box_dom_sf"/>
</dbReference>
<dbReference type="AlphaFoldDB" id="A0A9W4WXJ6"/>
<dbReference type="Gene3D" id="1.10.30.10">
    <property type="entry name" value="High mobility group box domain"/>
    <property type="match status" value="1"/>
</dbReference>
<reference evidence="1" key="1">
    <citation type="submission" date="2022-08" db="EMBL/GenBank/DDBJ databases">
        <authorList>
            <person name="Kallberg Y."/>
            <person name="Tangrot J."/>
            <person name="Rosling A."/>
        </authorList>
    </citation>
    <scope>NUCLEOTIDE SEQUENCE</scope>
    <source>
        <strain evidence="1">Wild A</strain>
    </source>
</reference>